<feature type="compositionally biased region" description="Basic and acidic residues" evidence="1">
    <location>
        <begin position="309"/>
        <end position="322"/>
    </location>
</feature>
<evidence type="ECO:0000313" key="3">
    <source>
        <dbReference type="Proteomes" id="UP000664521"/>
    </source>
</evidence>
<proteinExistence type="predicted"/>
<gene>
    <name evidence="2" type="ORF">HETSPECPRED_001548</name>
</gene>
<keyword evidence="3" id="KW-1185">Reference proteome</keyword>
<evidence type="ECO:0000313" key="2">
    <source>
        <dbReference type="EMBL" id="CAF9939317.1"/>
    </source>
</evidence>
<name>A0A8H3PEV4_9LECA</name>
<feature type="region of interest" description="Disordered" evidence="1">
    <location>
        <begin position="309"/>
        <end position="334"/>
    </location>
</feature>
<reference evidence="2" key="1">
    <citation type="submission" date="2021-03" db="EMBL/GenBank/DDBJ databases">
        <authorList>
            <person name="Tagirdzhanova G."/>
        </authorList>
    </citation>
    <scope>NUCLEOTIDE SEQUENCE</scope>
</reference>
<organism evidence="2 3">
    <name type="scientific">Heterodermia speciosa</name>
    <dbReference type="NCBI Taxonomy" id="116794"/>
    <lineage>
        <taxon>Eukaryota</taxon>
        <taxon>Fungi</taxon>
        <taxon>Dikarya</taxon>
        <taxon>Ascomycota</taxon>
        <taxon>Pezizomycotina</taxon>
        <taxon>Lecanoromycetes</taxon>
        <taxon>OSLEUM clade</taxon>
        <taxon>Lecanoromycetidae</taxon>
        <taxon>Caliciales</taxon>
        <taxon>Physciaceae</taxon>
        <taxon>Heterodermia</taxon>
    </lineage>
</organism>
<protein>
    <submittedName>
        <fullName evidence="2">Uncharacterized protein</fullName>
    </submittedName>
</protein>
<dbReference type="AlphaFoldDB" id="A0A8H3PEV4"/>
<accession>A0A8H3PEV4</accession>
<sequence>MAPLCSIPFVGSQLPLCTVHPGDNPIDASKVATSQEGFTVVMDRVGQNFDLARDMVGHEFAVRDLRIRVAASNLSRKEELTRELESLIRYTKQTAKGLSRFTAKVGKSIDTVKIFDDYAVKTLENIAEQEKNPPSLPNRALSALSPFAAFKNTKHSEAEVKDVFVRTAAKISGGVKVLIDESFNLAHDLDLIQETLDRLKELTIEEGDDLPRKDVLGALWERLARPDDYEQHRSHSVLLTEMTEFYDSSSFVMKETTAALNHIEAELGEFRDDFAAPWLILKDDPLEVIIALLRKSGQRLEAGKMKLEHVEQGERPQRDDIPKAGPRTVTLNVG</sequence>
<dbReference type="Proteomes" id="UP000664521">
    <property type="component" value="Unassembled WGS sequence"/>
</dbReference>
<comment type="caution">
    <text evidence="2">The sequence shown here is derived from an EMBL/GenBank/DDBJ whole genome shotgun (WGS) entry which is preliminary data.</text>
</comment>
<dbReference type="OrthoDB" id="4179406at2759"/>
<dbReference type="EMBL" id="CAJPDS010000129">
    <property type="protein sequence ID" value="CAF9939317.1"/>
    <property type="molecule type" value="Genomic_DNA"/>
</dbReference>
<evidence type="ECO:0000256" key="1">
    <source>
        <dbReference type="SAM" id="MobiDB-lite"/>
    </source>
</evidence>